<dbReference type="EMBL" id="JAHRIO010070570">
    <property type="protein sequence ID" value="MEQ2181321.1"/>
    <property type="molecule type" value="Genomic_DNA"/>
</dbReference>
<feature type="compositionally biased region" description="Gly residues" evidence="1">
    <location>
        <begin position="15"/>
        <end position="26"/>
    </location>
</feature>
<proteinExistence type="predicted"/>
<evidence type="ECO:0000313" key="2">
    <source>
        <dbReference type="EMBL" id="MEQ2181321.1"/>
    </source>
</evidence>
<keyword evidence="3" id="KW-1185">Reference proteome</keyword>
<feature type="compositionally biased region" description="Basic and acidic residues" evidence="1">
    <location>
        <begin position="1"/>
        <end position="10"/>
    </location>
</feature>
<evidence type="ECO:0000256" key="1">
    <source>
        <dbReference type="SAM" id="MobiDB-lite"/>
    </source>
</evidence>
<gene>
    <name evidence="2" type="ORF">GOODEAATRI_010363</name>
</gene>
<feature type="region of interest" description="Disordered" evidence="1">
    <location>
        <begin position="1"/>
        <end position="26"/>
    </location>
</feature>
<protein>
    <submittedName>
        <fullName evidence="2">Uncharacterized protein</fullName>
    </submittedName>
</protein>
<dbReference type="Proteomes" id="UP001476798">
    <property type="component" value="Unassembled WGS sequence"/>
</dbReference>
<sequence length="109" mass="12133">MVQKQDREGTESACQGGGVGGAGGSSVEGQGLIMSLLMQTREKSIRCSSCKQNPKVLVRILLSGPETEPPWCHRMIDLQPWNEKKKEMTCPWQGWAFVVSFIFTVKNFD</sequence>
<reference evidence="2 3" key="1">
    <citation type="submission" date="2021-06" db="EMBL/GenBank/DDBJ databases">
        <authorList>
            <person name="Palmer J.M."/>
        </authorList>
    </citation>
    <scope>NUCLEOTIDE SEQUENCE [LARGE SCALE GENOMIC DNA]</scope>
    <source>
        <strain evidence="2 3">GA_2019</strain>
        <tissue evidence="2">Muscle</tissue>
    </source>
</reference>
<accession>A0ABV0PCX4</accession>
<organism evidence="2 3">
    <name type="scientific">Goodea atripinnis</name>
    <dbReference type="NCBI Taxonomy" id="208336"/>
    <lineage>
        <taxon>Eukaryota</taxon>
        <taxon>Metazoa</taxon>
        <taxon>Chordata</taxon>
        <taxon>Craniata</taxon>
        <taxon>Vertebrata</taxon>
        <taxon>Euteleostomi</taxon>
        <taxon>Actinopterygii</taxon>
        <taxon>Neopterygii</taxon>
        <taxon>Teleostei</taxon>
        <taxon>Neoteleostei</taxon>
        <taxon>Acanthomorphata</taxon>
        <taxon>Ovalentaria</taxon>
        <taxon>Atherinomorphae</taxon>
        <taxon>Cyprinodontiformes</taxon>
        <taxon>Goodeidae</taxon>
        <taxon>Goodea</taxon>
    </lineage>
</organism>
<name>A0ABV0PCX4_9TELE</name>
<evidence type="ECO:0000313" key="3">
    <source>
        <dbReference type="Proteomes" id="UP001476798"/>
    </source>
</evidence>
<comment type="caution">
    <text evidence="2">The sequence shown here is derived from an EMBL/GenBank/DDBJ whole genome shotgun (WGS) entry which is preliminary data.</text>
</comment>